<dbReference type="AlphaFoldDB" id="A0A4Z1D011"/>
<dbReference type="GeneID" id="95449940"/>
<dbReference type="EMBL" id="SRRT01000006">
    <property type="protein sequence ID" value="TGN74551.1"/>
    <property type="molecule type" value="Genomic_DNA"/>
</dbReference>
<accession>A0A4Z1D011</accession>
<evidence type="ECO:0000313" key="1">
    <source>
        <dbReference type="EMBL" id="TGN74551.1"/>
    </source>
</evidence>
<name>A0A4Z1D011_9ACTN</name>
<proteinExistence type="predicted"/>
<protein>
    <submittedName>
        <fullName evidence="1">Uncharacterized protein</fullName>
    </submittedName>
</protein>
<sequence>MAERITKQLPEKSAGLVPGAAFQPRLGDLALDLAKGGRIGVVIALPSNISASYQLRPVQGGDDWRARSDGSTLRPVPVPVTHVTPVKRDAVYDHRAQQAAVPVTVHYEDGSICETLLVLTAMQVELYYMQFDALIEAKDSARGHAR</sequence>
<keyword evidence="2" id="KW-1185">Reference proteome</keyword>
<organism evidence="1 2">
    <name type="scientific">Streptomyces bauhiniae</name>
    <dbReference type="NCBI Taxonomy" id="2340725"/>
    <lineage>
        <taxon>Bacteria</taxon>
        <taxon>Bacillati</taxon>
        <taxon>Actinomycetota</taxon>
        <taxon>Actinomycetes</taxon>
        <taxon>Kitasatosporales</taxon>
        <taxon>Streptomycetaceae</taxon>
        <taxon>Streptomyces</taxon>
    </lineage>
</organism>
<comment type="caution">
    <text evidence="1">The sequence shown here is derived from an EMBL/GenBank/DDBJ whole genome shotgun (WGS) entry which is preliminary data.</text>
</comment>
<dbReference type="RefSeq" id="WP_135787143.1">
    <property type="nucleotide sequence ID" value="NZ_SRRT01000006.1"/>
</dbReference>
<gene>
    <name evidence="1" type="ORF">E5083_20330</name>
</gene>
<reference evidence="1 2" key="1">
    <citation type="submission" date="2019-04" db="EMBL/GenBank/DDBJ databases">
        <title>Streptomyces sp. nov. Bv016 isolated from bark of Buahinia variegata.</title>
        <authorList>
            <person name="Kanchanasin P."/>
            <person name="Tanasupawat S."/>
            <person name="Yuki M."/>
            <person name="Kudo T."/>
        </authorList>
    </citation>
    <scope>NUCLEOTIDE SEQUENCE [LARGE SCALE GENOMIC DNA]</scope>
    <source>
        <strain evidence="1 2">Bv016</strain>
    </source>
</reference>
<dbReference type="Proteomes" id="UP000298159">
    <property type="component" value="Unassembled WGS sequence"/>
</dbReference>
<evidence type="ECO:0000313" key="2">
    <source>
        <dbReference type="Proteomes" id="UP000298159"/>
    </source>
</evidence>